<evidence type="ECO:0000313" key="3">
    <source>
        <dbReference type="Proteomes" id="UP000077202"/>
    </source>
</evidence>
<feature type="compositionally biased region" description="Basic and acidic residues" evidence="1">
    <location>
        <begin position="83"/>
        <end position="98"/>
    </location>
</feature>
<reference evidence="2" key="1">
    <citation type="submission" date="2016-03" db="EMBL/GenBank/DDBJ databases">
        <title>Mechanisms controlling the formation of the plant cell surface in tip-growing cells are functionally conserved among land plants.</title>
        <authorList>
            <person name="Honkanen S."/>
            <person name="Jones V.A."/>
            <person name="Morieri G."/>
            <person name="Champion C."/>
            <person name="Hetherington A.J."/>
            <person name="Kelly S."/>
            <person name="Saint-Marcoux D."/>
            <person name="Proust H."/>
            <person name="Prescott H."/>
            <person name="Dolan L."/>
        </authorList>
    </citation>
    <scope>NUCLEOTIDE SEQUENCE [LARGE SCALE GENOMIC DNA]</scope>
    <source>
        <tissue evidence="2">Whole gametophyte</tissue>
    </source>
</reference>
<organism evidence="2 3">
    <name type="scientific">Marchantia polymorpha subsp. ruderalis</name>
    <dbReference type="NCBI Taxonomy" id="1480154"/>
    <lineage>
        <taxon>Eukaryota</taxon>
        <taxon>Viridiplantae</taxon>
        <taxon>Streptophyta</taxon>
        <taxon>Embryophyta</taxon>
        <taxon>Marchantiophyta</taxon>
        <taxon>Marchantiopsida</taxon>
        <taxon>Marchantiidae</taxon>
        <taxon>Marchantiales</taxon>
        <taxon>Marchantiaceae</taxon>
        <taxon>Marchantia</taxon>
    </lineage>
</organism>
<gene>
    <name evidence="2" type="ORF">AXG93_3943s1280</name>
</gene>
<keyword evidence="3" id="KW-1185">Reference proteome</keyword>
<protein>
    <submittedName>
        <fullName evidence="2">Uncharacterized protein</fullName>
    </submittedName>
</protein>
<feature type="compositionally biased region" description="Basic and acidic residues" evidence="1">
    <location>
        <begin position="51"/>
        <end position="69"/>
    </location>
</feature>
<comment type="caution">
    <text evidence="2">The sequence shown here is derived from an EMBL/GenBank/DDBJ whole genome shotgun (WGS) entry which is preliminary data.</text>
</comment>
<dbReference type="EMBL" id="LVLJ01001228">
    <property type="protein sequence ID" value="OAE30897.1"/>
    <property type="molecule type" value="Genomic_DNA"/>
</dbReference>
<evidence type="ECO:0000256" key="1">
    <source>
        <dbReference type="SAM" id="MobiDB-lite"/>
    </source>
</evidence>
<sequence>MTRESSRRTWKPKVGDPWLRKSLRNPDFPARPGTAMMAHGSFGGPGVVTGLERENSISGHRLEPGDRRCGHATGSGMGTVETGRTDRQVRQSGPERGRRGPGRTGTTGVTRRVAWRSKAPSDGTTRPDETGWSATGPGVPVPIEDRTVAGSDVWIKLPSPVAMDGWMEGWMEPVILGAECGCVTGKAARNGKTCLDRVT</sequence>
<proteinExistence type="predicted"/>
<name>A0A176WCQ4_MARPO</name>
<dbReference type="Proteomes" id="UP000077202">
    <property type="component" value="Unassembled WGS sequence"/>
</dbReference>
<accession>A0A176WCQ4</accession>
<feature type="region of interest" description="Disordered" evidence="1">
    <location>
        <begin position="1"/>
        <end position="142"/>
    </location>
</feature>
<evidence type="ECO:0000313" key="2">
    <source>
        <dbReference type="EMBL" id="OAE30897.1"/>
    </source>
</evidence>
<dbReference type="AlphaFoldDB" id="A0A176WCQ4"/>